<dbReference type="Proteomes" id="UP000825002">
    <property type="component" value="Unassembled WGS sequence"/>
</dbReference>
<reference evidence="11 12" key="1">
    <citation type="submission" date="2020-10" db="EMBL/GenBank/DDBJ databases">
        <authorList>
            <person name="Klimov P.B."/>
            <person name="Dyachkov S.M."/>
            <person name="Chetverikov P.E."/>
        </authorList>
    </citation>
    <scope>NUCLEOTIDE SEQUENCE [LARGE SCALE GENOMIC DNA]</scope>
    <source>
        <strain evidence="11">BMOC 18-1129-001#AD2665</strain>
        <tissue evidence="11">Entire mites</tissue>
    </source>
</reference>
<dbReference type="SUPFAM" id="SSF57716">
    <property type="entry name" value="Glucocorticoid receptor-like (DNA-binding domain)"/>
    <property type="match status" value="2"/>
</dbReference>
<feature type="region of interest" description="Disordered" evidence="9">
    <location>
        <begin position="357"/>
        <end position="424"/>
    </location>
</feature>
<keyword evidence="5 11" id="KW-0238">DNA-binding</keyword>
<evidence type="ECO:0000313" key="12">
    <source>
        <dbReference type="Proteomes" id="UP000825002"/>
    </source>
</evidence>
<comment type="caution">
    <text evidence="11">The sequence shown here is derived from an EMBL/GenBank/DDBJ whole genome shotgun (WGS) entry which is preliminary data.</text>
</comment>
<feature type="domain" description="LIM zinc-binding" evidence="10">
    <location>
        <begin position="195"/>
        <end position="254"/>
    </location>
</feature>
<keyword evidence="3 8" id="KW-0862">Zinc</keyword>
<feature type="compositionally biased region" description="Low complexity" evidence="9">
    <location>
        <begin position="115"/>
        <end position="138"/>
    </location>
</feature>
<keyword evidence="12" id="KW-1185">Reference proteome</keyword>
<evidence type="ECO:0000256" key="4">
    <source>
        <dbReference type="ARBA" id="ARBA00023038"/>
    </source>
</evidence>
<feature type="domain" description="LIM zinc-binding" evidence="10">
    <location>
        <begin position="256"/>
        <end position="319"/>
    </location>
</feature>
<dbReference type="InterPro" id="IPR001781">
    <property type="entry name" value="Znf_LIM"/>
</dbReference>
<dbReference type="PROSITE" id="PS50023">
    <property type="entry name" value="LIM_DOMAIN_2"/>
    <property type="match status" value="2"/>
</dbReference>
<sequence>MTSVASENIIAEDQNTQHRTSVNSEEMANMERNQRINSVSSSSSLGEITSAAVASSQMLHHEQQHHNSTTATTSYIEELNDSDTSNSITCSVSLCADKCQSQISSATATGKMQINSSNNNNNNGTKSNNNATTLSTKTSPITVATTTPVAATNTKVEQNNEINIDKVSKSTAHHQPQQQQQQQGKLCTSSKQDYFQCHGCYQSITERYVMTLMNERWHESCLKCNICKSRLTTTCHTRNSKLYCTRDYHLIFGHHTRCASCLRPISSSEMVMRAADYVYHLDCFSCQSCSRQLKKGEHFLILSGGKLFCKLDYDRYSTVNTNSSTNMNSNFQSNNINSVNANGQYTCYSTTPVNNTYAPLGHSSPQPQNAQSTQLIGNHHHHQRHLPLSPHPSNNQNTQNSYHHNDNSNHHHTPMNGNNFVMRSSTPSPLLSLSNVVDSMTNDSTMTNEQVIMMMHSQNSQRPPGLMTGATNDNATNSSNYQHENNLYDPATGLMIQTSHDIQCNPHDTSSLALQCHENMYSHHIQTGLNHMNQSPMTTMIDSYSVNSTMTSHNTSSDGNGNKNDNSLNAREVPYASMAPTTNQSLDQSKSANNNKSTI</sequence>
<comment type="subcellular location">
    <subcellularLocation>
        <location evidence="1">Nucleus</location>
    </subcellularLocation>
</comment>
<feature type="region of interest" description="Disordered" evidence="9">
    <location>
        <begin position="110"/>
        <end position="138"/>
    </location>
</feature>
<dbReference type="PROSITE" id="PS00478">
    <property type="entry name" value="LIM_DOMAIN_1"/>
    <property type="match status" value="1"/>
</dbReference>
<organism evidence="11 12">
    <name type="scientific">Fragariocoptes setiger</name>
    <dbReference type="NCBI Taxonomy" id="1670756"/>
    <lineage>
        <taxon>Eukaryota</taxon>
        <taxon>Metazoa</taxon>
        <taxon>Ecdysozoa</taxon>
        <taxon>Arthropoda</taxon>
        <taxon>Chelicerata</taxon>
        <taxon>Arachnida</taxon>
        <taxon>Acari</taxon>
        <taxon>Acariformes</taxon>
        <taxon>Trombidiformes</taxon>
        <taxon>Prostigmata</taxon>
        <taxon>Eupodina</taxon>
        <taxon>Eriophyoidea</taxon>
        <taxon>Phytoptidae</taxon>
        <taxon>Fragariocoptes</taxon>
    </lineage>
</organism>
<evidence type="ECO:0000256" key="1">
    <source>
        <dbReference type="ARBA" id="ARBA00004123"/>
    </source>
</evidence>
<dbReference type="EMBL" id="JAIFTH010002166">
    <property type="protein sequence ID" value="KAG9508418.1"/>
    <property type="molecule type" value="Genomic_DNA"/>
</dbReference>
<evidence type="ECO:0000259" key="10">
    <source>
        <dbReference type="PROSITE" id="PS50023"/>
    </source>
</evidence>
<dbReference type="PANTHER" id="PTHR24208:SF166">
    <property type="entry name" value="LIM HOMEOBOX TRANSCRIPTION FACTOR 1 ALPHA, ISOFORM B"/>
    <property type="match status" value="1"/>
</dbReference>
<evidence type="ECO:0000313" key="11">
    <source>
        <dbReference type="EMBL" id="KAG9508418.1"/>
    </source>
</evidence>
<evidence type="ECO:0000256" key="8">
    <source>
        <dbReference type="PROSITE-ProRule" id="PRU00125"/>
    </source>
</evidence>
<evidence type="ECO:0000256" key="6">
    <source>
        <dbReference type="ARBA" id="ARBA00023155"/>
    </source>
</evidence>
<feature type="non-terminal residue" evidence="11">
    <location>
        <position position="599"/>
    </location>
</feature>
<name>A0ABQ7S4R9_9ACAR</name>
<gene>
    <name evidence="11" type="primary">Lmx1b</name>
    <name evidence="11" type="ORF">GZH46_03089</name>
</gene>
<keyword evidence="2 8" id="KW-0479">Metal-binding</keyword>
<dbReference type="InterPro" id="IPR050453">
    <property type="entry name" value="LIM_Homeobox_TF"/>
</dbReference>
<feature type="region of interest" description="Disordered" evidence="9">
    <location>
        <begin position="1"/>
        <end position="22"/>
    </location>
</feature>
<dbReference type="Pfam" id="PF00412">
    <property type="entry name" value="LIM"/>
    <property type="match status" value="2"/>
</dbReference>
<keyword evidence="4 8" id="KW-0440">LIM domain</keyword>
<proteinExistence type="predicted"/>
<evidence type="ECO:0000256" key="2">
    <source>
        <dbReference type="ARBA" id="ARBA00022723"/>
    </source>
</evidence>
<protein>
    <submittedName>
        <fullName evidence="11">LIM homeobox transcription factor 1-beta</fullName>
    </submittedName>
</protein>
<keyword evidence="6 11" id="KW-0371">Homeobox</keyword>
<dbReference type="SMART" id="SM00132">
    <property type="entry name" value="LIM"/>
    <property type="match status" value="2"/>
</dbReference>
<accession>A0ABQ7S4R9</accession>
<feature type="compositionally biased region" description="Polar residues" evidence="9">
    <location>
        <begin position="357"/>
        <end position="376"/>
    </location>
</feature>
<evidence type="ECO:0000256" key="7">
    <source>
        <dbReference type="ARBA" id="ARBA00023242"/>
    </source>
</evidence>
<keyword evidence="7" id="KW-0539">Nucleus</keyword>
<feature type="compositionally biased region" description="Low complexity" evidence="9">
    <location>
        <begin position="554"/>
        <end position="569"/>
    </location>
</feature>
<feature type="compositionally biased region" description="Polar residues" evidence="9">
    <location>
        <begin position="13"/>
        <end position="22"/>
    </location>
</feature>
<feature type="region of interest" description="Disordered" evidence="9">
    <location>
        <begin position="548"/>
        <end position="599"/>
    </location>
</feature>
<evidence type="ECO:0000256" key="9">
    <source>
        <dbReference type="SAM" id="MobiDB-lite"/>
    </source>
</evidence>
<dbReference type="PANTHER" id="PTHR24208">
    <property type="entry name" value="LIM/HOMEOBOX PROTEIN LHX"/>
    <property type="match status" value="1"/>
</dbReference>
<dbReference type="Gene3D" id="2.10.110.10">
    <property type="entry name" value="Cysteine Rich Protein"/>
    <property type="match status" value="2"/>
</dbReference>
<evidence type="ECO:0000256" key="3">
    <source>
        <dbReference type="ARBA" id="ARBA00022833"/>
    </source>
</evidence>
<dbReference type="GO" id="GO:0003677">
    <property type="term" value="F:DNA binding"/>
    <property type="evidence" value="ECO:0007669"/>
    <property type="project" value="UniProtKB-KW"/>
</dbReference>
<feature type="compositionally biased region" description="Polar residues" evidence="9">
    <location>
        <begin position="579"/>
        <end position="599"/>
    </location>
</feature>
<evidence type="ECO:0000256" key="5">
    <source>
        <dbReference type="ARBA" id="ARBA00023125"/>
    </source>
</evidence>